<gene>
    <name evidence="2" type="ORF">ARMGADRAFT_1038411</name>
</gene>
<evidence type="ECO:0000313" key="2">
    <source>
        <dbReference type="EMBL" id="PBK82745.1"/>
    </source>
</evidence>
<sequence>MGHEVNEQLILPINAKCHVQASAKLTDKNNDTKDLQNIKKHLTVATTADPEIEDHTNVPKDNDKPNGDAVNPSAQHKHIIWTKNHYERYLKLFRQQSSISNFMVIKAPPLPPFAKAALAEYVTEFIIDCNLITDFKIPQQTMITDNVTCKAETVDQLDITTMKNSTAHVDNTQMGWFIGDNVTVNDVAIWYLCITVDPTGLIYNPAEIRGRCIEHAIHLMEYDTEATIEDLHPDFANLEVNVSMDIEARPEDAATKVAAGITDFEPGDVIRKILAFIAQAIDMFCIVADKDKTLPALSYGKWYADFQLDEDEWEIISLAHQALVISANAHSELLAEKTPTCQHVYPVIERLQFQWEKLTTNAKFDPVLPALEAGLKNTKTWYHATDWMSIYFICHKIDDKDFQHFFEIQSEDYCPTKMRQCSCDQRAQAPSVPKSKTPKESNILKDKKACLVTSK</sequence>
<proteinExistence type="predicted"/>
<protein>
    <submittedName>
        <fullName evidence="2">Uncharacterized protein</fullName>
    </submittedName>
</protein>
<name>A0A2H3CI70_ARMGA</name>
<dbReference type="OrthoDB" id="3058553at2759"/>
<reference evidence="3" key="1">
    <citation type="journal article" date="2017" name="Nat. Ecol. Evol.">
        <title>Genome expansion and lineage-specific genetic innovations in the forest pathogenic fungi Armillaria.</title>
        <authorList>
            <person name="Sipos G."/>
            <person name="Prasanna A.N."/>
            <person name="Walter M.C."/>
            <person name="O'Connor E."/>
            <person name="Balint B."/>
            <person name="Krizsan K."/>
            <person name="Kiss B."/>
            <person name="Hess J."/>
            <person name="Varga T."/>
            <person name="Slot J."/>
            <person name="Riley R."/>
            <person name="Boka B."/>
            <person name="Rigling D."/>
            <person name="Barry K."/>
            <person name="Lee J."/>
            <person name="Mihaltcheva S."/>
            <person name="LaButti K."/>
            <person name="Lipzen A."/>
            <person name="Waldron R."/>
            <person name="Moloney N.M."/>
            <person name="Sperisen C."/>
            <person name="Kredics L."/>
            <person name="Vagvoelgyi C."/>
            <person name="Patrignani A."/>
            <person name="Fitzpatrick D."/>
            <person name="Nagy I."/>
            <person name="Doyle S."/>
            <person name="Anderson J.B."/>
            <person name="Grigoriev I.V."/>
            <person name="Gueldener U."/>
            <person name="Muensterkoetter M."/>
            <person name="Nagy L.G."/>
        </authorList>
    </citation>
    <scope>NUCLEOTIDE SEQUENCE [LARGE SCALE GENOMIC DNA]</scope>
    <source>
        <strain evidence="3">Ar21-2</strain>
    </source>
</reference>
<feature type="compositionally biased region" description="Basic and acidic residues" evidence="1">
    <location>
        <begin position="53"/>
        <end position="66"/>
    </location>
</feature>
<evidence type="ECO:0000256" key="1">
    <source>
        <dbReference type="SAM" id="MobiDB-lite"/>
    </source>
</evidence>
<dbReference type="EMBL" id="KZ293713">
    <property type="protein sequence ID" value="PBK82745.1"/>
    <property type="molecule type" value="Genomic_DNA"/>
</dbReference>
<organism evidence="2 3">
    <name type="scientific">Armillaria gallica</name>
    <name type="common">Bulbous honey fungus</name>
    <name type="synonym">Armillaria bulbosa</name>
    <dbReference type="NCBI Taxonomy" id="47427"/>
    <lineage>
        <taxon>Eukaryota</taxon>
        <taxon>Fungi</taxon>
        <taxon>Dikarya</taxon>
        <taxon>Basidiomycota</taxon>
        <taxon>Agaricomycotina</taxon>
        <taxon>Agaricomycetes</taxon>
        <taxon>Agaricomycetidae</taxon>
        <taxon>Agaricales</taxon>
        <taxon>Marasmiineae</taxon>
        <taxon>Physalacriaceae</taxon>
        <taxon>Armillaria</taxon>
    </lineage>
</organism>
<accession>A0A2H3CI70</accession>
<dbReference type="AlphaFoldDB" id="A0A2H3CI70"/>
<evidence type="ECO:0000313" key="3">
    <source>
        <dbReference type="Proteomes" id="UP000217790"/>
    </source>
</evidence>
<keyword evidence="3" id="KW-1185">Reference proteome</keyword>
<feature type="region of interest" description="Disordered" evidence="1">
    <location>
        <begin position="47"/>
        <end position="73"/>
    </location>
</feature>
<dbReference type="Proteomes" id="UP000217790">
    <property type="component" value="Unassembled WGS sequence"/>
</dbReference>
<dbReference type="InParanoid" id="A0A2H3CI70"/>